<dbReference type="NCBIfam" id="TIGR01076">
    <property type="entry name" value="sortase_fam"/>
    <property type="match status" value="1"/>
</dbReference>
<dbReference type="Proteomes" id="UP001465153">
    <property type="component" value="Unassembled WGS sequence"/>
</dbReference>
<reference evidence="2 3" key="1">
    <citation type="submission" date="2024-04" db="EMBL/GenBank/DDBJ databases">
        <title>Draft genome sequence of Sessilibacter corallicola NBRC 116591.</title>
        <authorList>
            <person name="Miyakawa T."/>
            <person name="Kusuya Y."/>
            <person name="Miura T."/>
        </authorList>
    </citation>
    <scope>NUCLEOTIDE SEQUENCE [LARGE SCALE GENOMIC DNA]</scope>
    <source>
        <strain evidence="2 3">KU-00831-HH</strain>
    </source>
</reference>
<keyword evidence="1" id="KW-0378">Hydrolase</keyword>
<protein>
    <submittedName>
        <fullName evidence="2">Class GN sortase</fullName>
    </submittedName>
</protein>
<dbReference type="InterPro" id="IPR022445">
    <property type="entry name" value="Sortase_proteobact_type"/>
</dbReference>
<dbReference type="InterPro" id="IPR023365">
    <property type="entry name" value="Sortase_dom-sf"/>
</dbReference>
<evidence type="ECO:0000256" key="1">
    <source>
        <dbReference type="ARBA" id="ARBA00022801"/>
    </source>
</evidence>
<dbReference type="InterPro" id="IPR041999">
    <property type="entry name" value="Sortase_D_1"/>
</dbReference>
<name>A0ABQ0A9F8_9GAMM</name>
<dbReference type="CDD" id="cd05828">
    <property type="entry name" value="Sortase_D_1"/>
    <property type="match status" value="1"/>
</dbReference>
<evidence type="ECO:0000313" key="2">
    <source>
        <dbReference type="EMBL" id="GAA6168288.1"/>
    </source>
</evidence>
<dbReference type="NCBIfam" id="TIGR03784">
    <property type="entry name" value="marine_sortase"/>
    <property type="match status" value="1"/>
</dbReference>
<gene>
    <name evidence="2" type="ORF">NBRC116591_20990</name>
</gene>
<organism evidence="2 3">
    <name type="scientific">Sessilibacter corallicola</name>
    <dbReference type="NCBI Taxonomy" id="2904075"/>
    <lineage>
        <taxon>Bacteria</taxon>
        <taxon>Pseudomonadati</taxon>
        <taxon>Pseudomonadota</taxon>
        <taxon>Gammaproteobacteria</taxon>
        <taxon>Cellvibrionales</taxon>
        <taxon>Cellvibrionaceae</taxon>
        <taxon>Sessilibacter</taxon>
    </lineage>
</organism>
<proteinExistence type="predicted"/>
<keyword evidence="3" id="KW-1185">Reference proteome</keyword>
<accession>A0ABQ0A9F8</accession>
<comment type="caution">
    <text evidence="2">The sequence shown here is derived from an EMBL/GenBank/DDBJ whole genome shotgun (WGS) entry which is preliminary data.</text>
</comment>
<dbReference type="EMBL" id="BAABWN010000006">
    <property type="protein sequence ID" value="GAA6168288.1"/>
    <property type="molecule type" value="Genomic_DNA"/>
</dbReference>
<sequence length="219" mass="24351">MSKHVFTQVSQSDHVKYAVLAVIFSASLINLSKAIWIDAKAYLAQQLIASAWEETLESGGNVHKPWSWSDTWPIARLQVPHLNVDWIVLEGTSGQALAFGPGGITTNKISNKSMAPTHSYHFAGANINETRVIAGHKDTHFSFLEDLKHSDVLQIQTKDGAWHKYTVTKLEITEPIDQKISINTSVNELTLVTCYPFQATVTPSKLRYVVTLKKISNHA</sequence>
<dbReference type="Pfam" id="PF04203">
    <property type="entry name" value="Sortase"/>
    <property type="match status" value="1"/>
</dbReference>
<dbReference type="InterPro" id="IPR005754">
    <property type="entry name" value="Sortase"/>
</dbReference>
<dbReference type="Gene3D" id="2.40.260.10">
    <property type="entry name" value="Sortase"/>
    <property type="match status" value="1"/>
</dbReference>
<dbReference type="SUPFAM" id="SSF63817">
    <property type="entry name" value="Sortase"/>
    <property type="match status" value="1"/>
</dbReference>
<evidence type="ECO:0000313" key="3">
    <source>
        <dbReference type="Proteomes" id="UP001465153"/>
    </source>
</evidence>
<dbReference type="RefSeq" id="WP_353302956.1">
    <property type="nucleotide sequence ID" value="NZ_BAABWN010000006.1"/>
</dbReference>